<dbReference type="Proteomes" id="UP000297861">
    <property type="component" value="Unassembled WGS sequence"/>
</dbReference>
<dbReference type="EMBL" id="SOML01000016">
    <property type="protein sequence ID" value="TFD92795.1"/>
    <property type="molecule type" value="Genomic_DNA"/>
</dbReference>
<gene>
    <name evidence="1" type="ORF">E2605_18300</name>
</gene>
<dbReference type="AlphaFoldDB" id="A0A4Y8KVE1"/>
<dbReference type="RefSeq" id="WP_134437482.1">
    <property type="nucleotide sequence ID" value="NZ_JBEBQM010000125.1"/>
</dbReference>
<sequence length="136" mass="15757">MRKVNAFIERGNDGTYGVYIDLEENKLTYGVIGEGKTAKESIDDFYNSYAEMRELYKDENKDFEEVEFVLKYDLPSFLQYYSKILSLAGIERLTGVNQTQLSHYISGFRKPSKRTSEKIETALHNLGKELSQIEFV</sequence>
<reference evidence="1 2" key="1">
    <citation type="submission" date="2019-03" db="EMBL/GenBank/DDBJ databases">
        <title>San Antonio Military Medical Center submission to MRSN (WRAIR), pending publication.</title>
        <authorList>
            <person name="Blyth D.M."/>
            <person name="Mccarthy S.L."/>
            <person name="Schall S.E."/>
            <person name="Stam J.A."/>
            <person name="Ong A.C."/>
            <person name="Mcgann P.T."/>
        </authorList>
    </citation>
    <scope>NUCLEOTIDE SEQUENCE [LARGE SCALE GENOMIC DNA]</scope>
    <source>
        <strain evidence="1 2">MRSN571793</strain>
    </source>
</reference>
<dbReference type="InterPro" id="IPR001387">
    <property type="entry name" value="Cro/C1-type_HTH"/>
</dbReference>
<proteinExistence type="predicted"/>
<dbReference type="CDD" id="cd00093">
    <property type="entry name" value="HTH_XRE"/>
    <property type="match status" value="1"/>
</dbReference>
<protein>
    <submittedName>
        <fullName evidence="1">XRE family transcriptional regulator</fullName>
    </submittedName>
</protein>
<name>A0A4Y8KVE1_9BACT</name>
<dbReference type="OrthoDB" id="965427at2"/>
<organism evidence="1 2">
    <name type="scientific">Dysgonomonas capnocytophagoides</name>
    <dbReference type="NCBI Taxonomy" id="45254"/>
    <lineage>
        <taxon>Bacteria</taxon>
        <taxon>Pseudomonadati</taxon>
        <taxon>Bacteroidota</taxon>
        <taxon>Bacteroidia</taxon>
        <taxon>Bacteroidales</taxon>
        <taxon>Dysgonomonadaceae</taxon>
        <taxon>Dysgonomonas</taxon>
    </lineage>
</organism>
<accession>A0A4Y8KVE1</accession>
<comment type="caution">
    <text evidence="1">The sequence shown here is derived from an EMBL/GenBank/DDBJ whole genome shotgun (WGS) entry which is preliminary data.</text>
</comment>
<keyword evidence="2" id="KW-1185">Reference proteome</keyword>
<evidence type="ECO:0000313" key="2">
    <source>
        <dbReference type="Proteomes" id="UP000297861"/>
    </source>
</evidence>
<evidence type="ECO:0000313" key="1">
    <source>
        <dbReference type="EMBL" id="TFD92795.1"/>
    </source>
</evidence>